<proteinExistence type="predicted"/>
<evidence type="ECO:0000313" key="1">
    <source>
        <dbReference type="EMBL" id="OQP85129.1"/>
    </source>
</evidence>
<dbReference type="Proteomes" id="UP000192652">
    <property type="component" value="Unassembled WGS sequence"/>
</dbReference>
<reference evidence="1 2" key="1">
    <citation type="journal article" date="2017" name="Antonie Van Leeuwenhoek">
        <title>Rhizobium rhizosphaerae sp. nov., a novel species isolated from rice rhizosphere.</title>
        <authorList>
            <person name="Zhao J.J."/>
            <person name="Zhang J."/>
            <person name="Zhang R.J."/>
            <person name="Zhang C.W."/>
            <person name="Yin H.Q."/>
            <person name="Zhang X.X."/>
        </authorList>
    </citation>
    <scope>NUCLEOTIDE SEQUENCE [LARGE SCALE GENOMIC DNA]</scope>
    <source>
        <strain evidence="1 2">RD15</strain>
    </source>
</reference>
<evidence type="ECO:0000313" key="2">
    <source>
        <dbReference type="Proteomes" id="UP000192652"/>
    </source>
</evidence>
<comment type="caution">
    <text evidence="1">The sequence shown here is derived from an EMBL/GenBank/DDBJ whole genome shotgun (WGS) entry which is preliminary data.</text>
</comment>
<keyword evidence="2" id="KW-1185">Reference proteome</keyword>
<evidence type="ECO:0008006" key="3">
    <source>
        <dbReference type="Google" id="ProtNLM"/>
    </source>
</evidence>
<organism evidence="1 2">
    <name type="scientific">Xaviernesmea rhizosphaerae</name>
    <dbReference type="NCBI Taxonomy" id="1672749"/>
    <lineage>
        <taxon>Bacteria</taxon>
        <taxon>Pseudomonadati</taxon>
        <taxon>Pseudomonadota</taxon>
        <taxon>Alphaproteobacteria</taxon>
        <taxon>Hyphomicrobiales</taxon>
        <taxon>Rhizobiaceae</taxon>
        <taxon>Rhizobium/Agrobacterium group</taxon>
        <taxon>Xaviernesmea</taxon>
    </lineage>
</organism>
<gene>
    <name evidence="1" type="ORF">BTR14_17285</name>
</gene>
<sequence length="207" mass="20361">MGDLTQAGRSLAEVLDGLEARARSFGTALTGALTAGLRDGRSLEDVLRQTALRLSDIALQAGLQPLQNLVGSTASSLIEGLGKAAGATPGLTPGSSPNLAIAAGERGAAAAPASSPLAAAAASAFTADGRFATPALLRQAASSRGAGLSEPVSAGMPAGASSASAAAPAAPSVVFNIRTEDAASFRRSEGQIAAMLSRTVLRGRRGL</sequence>
<dbReference type="EMBL" id="MSPX01000016">
    <property type="protein sequence ID" value="OQP85129.1"/>
    <property type="molecule type" value="Genomic_DNA"/>
</dbReference>
<accession>A0ABX3PBC5</accession>
<name>A0ABX3PBC5_9HYPH</name>
<protein>
    <recommendedName>
        <fullName evidence="3">Phage tail tape measure protein</fullName>
    </recommendedName>
</protein>